<evidence type="ECO:0000313" key="6">
    <source>
        <dbReference type="Proteomes" id="UP000738325"/>
    </source>
</evidence>
<dbReference type="Pfam" id="PF25758">
    <property type="entry name" value="TPR_IPO11"/>
    <property type="match status" value="1"/>
</dbReference>
<keyword evidence="1" id="KW-0813">Transport</keyword>
<dbReference type="InterPro" id="IPR016024">
    <property type="entry name" value="ARM-type_fold"/>
</dbReference>
<feature type="region of interest" description="Disordered" evidence="2">
    <location>
        <begin position="789"/>
        <end position="857"/>
    </location>
</feature>
<dbReference type="OrthoDB" id="431626at2759"/>
<keyword evidence="6" id="KW-1185">Reference proteome</keyword>
<dbReference type="Gene3D" id="1.25.10.10">
    <property type="entry name" value="Leucine-rich Repeat Variant"/>
    <property type="match status" value="1"/>
</dbReference>
<dbReference type="PANTHER" id="PTHR10997:SF9">
    <property type="entry name" value="IMPORTIN-9"/>
    <property type="match status" value="1"/>
</dbReference>
<dbReference type="GO" id="GO:0006606">
    <property type="term" value="P:protein import into nucleus"/>
    <property type="evidence" value="ECO:0007669"/>
    <property type="project" value="TreeGrafter"/>
</dbReference>
<dbReference type="InterPro" id="IPR011989">
    <property type="entry name" value="ARM-like"/>
</dbReference>
<feature type="compositionally biased region" description="Acidic residues" evidence="2">
    <location>
        <begin position="789"/>
        <end position="822"/>
    </location>
</feature>
<organism evidence="5 6">
    <name type="scientific">Dissophora globulifera</name>
    <dbReference type="NCBI Taxonomy" id="979702"/>
    <lineage>
        <taxon>Eukaryota</taxon>
        <taxon>Fungi</taxon>
        <taxon>Fungi incertae sedis</taxon>
        <taxon>Mucoromycota</taxon>
        <taxon>Mortierellomycotina</taxon>
        <taxon>Mortierellomycetes</taxon>
        <taxon>Mortierellales</taxon>
        <taxon>Mortierellaceae</taxon>
        <taxon>Dissophora</taxon>
    </lineage>
</organism>
<evidence type="ECO:0000313" key="5">
    <source>
        <dbReference type="EMBL" id="KAG0316561.1"/>
    </source>
</evidence>
<dbReference type="GO" id="GO:0005635">
    <property type="term" value="C:nuclear envelope"/>
    <property type="evidence" value="ECO:0007669"/>
    <property type="project" value="TreeGrafter"/>
</dbReference>
<dbReference type="Pfam" id="PF25018">
    <property type="entry name" value="HEAT_IPO9_c"/>
    <property type="match status" value="1"/>
</dbReference>
<dbReference type="AlphaFoldDB" id="A0A9P6RG20"/>
<feature type="domain" description="Importin-9 central HEAT repeats" evidence="3">
    <location>
        <begin position="214"/>
        <end position="430"/>
    </location>
</feature>
<protein>
    <submittedName>
        <fullName evidence="5">Uncharacterized protein</fullName>
    </submittedName>
</protein>
<evidence type="ECO:0000256" key="2">
    <source>
        <dbReference type="SAM" id="MobiDB-lite"/>
    </source>
</evidence>
<evidence type="ECO:0000256" key="1">
    <source>
        <dbReference type="ARBA" id="ARBA00022927"/>
    </source>
</evidence>
<keyword evidence="1" id="KW-0653">Protein transport</keyword>
<name>A0A9P6RG20_9FUNG</name>
<dbReference type="GO" id="GO:0005829">
    <property type="term" value="C:cytosol"/>
    <property type="evidence" value="ECO:0007669"/>
    <property type="project" value="TreeGrafter"/>
</dbReference>
<feature type="domain" description="Importin-7/11-like TPR repeats" evidence="4">
    <location>
        <begin position="595"/>
        <end position="729"/>
    </location>
</feature>
<evidence type="ECO:0000259" key="4">
    <source>
        <dbReference type="Pfam" id="PF25758"/>
    </source>
</evidence>
<gene>
    <name evidence="5" type="ORF">BGZ99_006830</name>
</gene>
<dbReference type="InterPro" id="IPR056840">
    <property type="entry name" value="HEAT_IPO9_central"/>
</dbReference>
<dbReference type="InterPro" id="IPR058669">
    <property type="entry name" value="TPR_IPO7/11-like"/>
</dbReference>
<sequence length="918" mass="101810">MLSIYSISDPPLRLYTGFVNKDITHVQLPAIVPVLFPELLRILSSDQLYSHATRSRCVSIFRSAVEMLYTIKEEHPDAVKSYLTPIFGQWNDVFLNILNKRTPNISEIEVAEWGLKTEIVKCINSSMQGFPKLTASYILPVLSTVWQDLIYLRPRFLQDNIGNTDSAGETYQDSDGETIGFEALLFVQFEFVQMACRRRKITRSAFVGADGKSGIIHELVWCILTFSQMTDDQAESWNSDPNHFIADEDDDSLSFNLRIAAQEVISTLVDDYEEQTLEALSLGVNKEVTLSLEERSTGNLNWWKLQESSLLAVGLVSGLLCSLIKGGVVPLIDIRGLFDHVVLTNLSAHDFPFLQGRSFVFASQFAPILPASLASQYVSAAVEAILNAPSAVVKVSALKALNNFNQFLDKQYVLPHQRSIIQGVAPMIEVTTEETLSLIFRTLATTSKIDEKVAAEYESILGPLALDTWTKFPAEHAMSADVMDFIDTLAANSHMNPALSARAMPALLNVISLENPDRGMVAAAIDLLRSLVLGSSSPLPAGRVAQFFPRVMSVLLNSDDGDILQSGQEFLKIAIQKDVQQIAEWNDAESGKNGFDLLIQFVAKLLDPAQTESAALFVGDLISKLIKKGGHRITSILPQLLNAVTVRLVDAKLPSFIQPLVIVFAQLCLDQHGVVVDFLSGINVNGRSGLDIVLTTWLSNHTDFQGLYHQKLSAVALTKLFTSNDPRVFAIQVKGDMIVSESPRRTTRSKAKLIPNRYTMTVVPVKIVKLLATDLINRVEDEGLDGFDVGDDLFDDGDLYDDDDEDEDEDDEDVEDDGWEAEESSKGKAGKQGRVVREGPTVSGLPREMFGGDEGYDGEDEEVDADIMADPIYHMNMKDFLIEFFQSQLHSPVLLQCVQELNEEDKRMLTNVLEKRES</sequence>
<reference evidence="5" key="1">
    <citation type="journal article" date="2020" name="Fungal Divers.">
        <title>Resolving the Mortierellaceae phylogeny through synthesis of multi-gene phylogenetics and phylogenomics.</title>
        <authorList>
            <person name="Vandepol N."/>
            <person name="Liber J."/>
            <person name="Desiro A."/>
            <person name="Na H."/>
            <person name="Kennedy M."/>
            <person name="Barry K."/>
            <person name="Grigoriev I.V."/>
            <person name="Miller A.N."/>
            <person name="O'Donnell K."/>
            <person name="Stajich J.E."/>
            <person name="Bonito G."/>
        </authorList>
    </citation>
    <scope>NUCLEOTIDE SEQUENCE</scope>
    <source>
        <strain evidence="5">REB-010B</strain>
    </source>
</reference>
<accession>A0A9P6RG20</accession>
<dbReference type="PANTHER" id="PTHR10997">
    <property type="entry name" value="IMPORTIN-7, 8, 11"/>
    <property type="match status" value="1"/>
</dbReference>
<dbReference type="Proteomes" id="UP000738325">
    <property type="component" value="Unassembled WGS sequence"/>
</dbReference>
<comment type="caution">
    <text evidence="5">The sequence shown here is derived from an EMBL/GenBank/DDBJ whole genome shotgun (WGS) entry which is preliminary data.</text>
</comment>
<evidence type="ECO:0000259" key="3">
    <source>
        <dbReference type="Pfam" id="PF25018"/>
    </source>
</evidence>
<dbReference type="SUPFAM" id="SSF48371">
    <property type="entry name" value="ARM repeat"/>
    <property type="match status" value="1"/>
</dbReference>
<dbReference type="EMBL" id="JAAAIP010000472">
    <property type="protein sequence ID" value="KAG0316561.1"/>
    <property type="molecule type" value="Genomic_DNA"/>
</dbReference>
<proteinExistence type="predicted"/>